<proteinExistence type="evidence at transcript level"/>
<sequence>MHPEYHRGRREKRTQDIQRKYGKCRDAVFVNAARYARRRGFAAAVIDNANTCKNSVTVRTEHVETAEELAIALAVAITTAEVVISDSQKAVHNFANGRVSPEALRILLAGKIESRDVYILWPPAHSTSLAGNEVAHGAARGLTDRAATINTAAASTATSGEEWEWEDRLATLKDITQHYTLARCKFPQSHQKLNNNQAVTWRQLQPRTFPSPVILNLCYPDLYSSSCKFCEARATLEHMLWECQRGGAPDGDAASNRTRWETTLLSHALEDQLWAVQRAEAAARAQGLVADT</sequence>
<protein>
    <recommendedName>
        <fullName evidence="2">Tick transposon</fullName>
    </recommendedName>
</protein>
<dbReference type="AlphaFoldDB" id="L7M3S6"/>
<dbReference type="InterPro" id="IPR012337">
    <property type="entry name" value="RNaseH-like_sf"/>
</dbReference>
<accession>L7M3S6</accession>
<dbReference type="SUPFAM" id="SSF53098">
    <property type="entry name" value="Ribonuclease H-like"/>
    <property type="match status" value="1"/>
</dbReference>
<reference evidence="1" key="2">
    <citation type="journal article" date="2015" name="J. Proteomics">
        <title>Sexual differences in the sialomes of the zebra tick, Rhipicephalus pulchellus.</title>
        <authorList>
            <person name="Tan A.W."/>
            <person name="Francischetti I.M."/>
            <person name="Slovak M."/>
            <person name="Kini R.M."/>
            <person name="Ribeiro J.M."/>
        </authorList>
    </citation>
    <scope>NUCLEOTIDE SEQUENCE</scope>
    <source>
        <tissue evidence="1">Salivary gland</tissue>
    </source>
</reference>
<organism evidence="1">
    <name type="scientific">Rhipicephalus pulchellus</name>
    <name type="common">Yellow backed tick</name>
    <name type="synonym">Dermacentor pulchellus</name>
    <dbReference type="NCBI Taxonomy" id="72859"/>
    <lineage>
        <taxon>Eukaryota</taxon>
        <taxon>Metazoa</taxon>
        <taxon>Ecdysozoa</taxon>
        <taxon>Arthropoda</taxon>
        <taxon>Chelicerata</taxon>
        <taxon>Arachnida</taxon>
        <taxon>Acari</taxon>
        <taxon>Parasitiformes</taxon>
        <taxon>Ixodida</taxon>
        <taxon>Ixodoidea</taxon>
        <taxon>Ixodidae</taxon>
        <taxon>Rhipicephalinae</taxon>
        <taxon>Rhipicephalus</taxon>
        <taxon>Rhipicephalus</taxon>
    </lineage>
</organism>
<evidence type="ECO:0000313" key="1">
    <source>
        <dbReference type="EMBL" id="JAA57798.1"/>
    </source>
</evidence>
<evidence type="ECO:0008006" key="2">
    <source>
        <dbReference type="Google" id="ProtNLM"/>
    </source>
</evidence>
<dbReference type="EMBL" id="GACK01007236">
    <property type="protein sequence ID" value="JAA57798.1"/>
    <property type="molecule type" value="mRNA"/>
</dbReference>
<name>L7M3S6_RHIPC</name>
<reference evidence="1" key="1">
    <citation type="submission" date="2012-11" db="EMBL/GenBank/DDBJ databases">
        <authorList>
            <person name="Lucero-Rivera Y.E."/>
            <person name="Tovar-Ramirez D."/>
        </authorList>
    </citation>
    <scope>NUCLEOTIDE SEQUENCE</scope>
    <source>
        <tissue evidence="1">Salivary gland</tissue>
    </source>
</reference>